<dbReference type="PRINTS" id="PR00080">
    <property type="entry name" value="SDRFAMILY"/>
</dbReference>
<keyword evidence="2 3" id="KW-0560">Oxidoreductase</keyword>
<accession>A0A5J4RHL0</accession>
<evidence type="ECO:0000256" key="1">
    <source>
        <dbReference type="ARBA" id="ARBA00006484"/>
    </source>
</evidence>
<evidence type="ECO:0000313" key="3">
    <source>
        <dbReference type="EMBL" id="KAA6333646.1"/>
    </source>
</evidence>
<dbReference type="PRINTS" id="PR00081">
    <property type="entry name" value="GDHRDH"/>
</dbReference>
<dbReference type="InterPro" id="IPR020904">
    <property type="entry name" value="Sc_DH/Rdtase_CS"/>
</dbReference>
<proteinExistence type="inferred from homology"/>
<dbReference type="PANTHER" id="PTHR42760">
    <property type="entry name" value="SHORT-CHAIN DEHYDROGENASES/REDUCTASES FAMILY MEMBER"/>
    <property type="match status" value="1"/>
</dbReference>
<dbReference type="InterPro" id="IPR002347">
    <property type="entry name" value="SDR_fam"/>
</dbReference>
<comment type="similarity">
    <text evidence="1">Belongs to the short-chain dehydrogenases/reductases (SDR) family.</text>
</comment>
<dbReference type="NCBIfam" id="NF006132">
    <property type="entry name" value="PRK08277.1"/>
    <property type="match status" value="1"/>
</dbReference>
<dbReference type="Pfam" id="PF13561">
    <property type="entry name" value="adh_short_C2"/>
    <property type="match status" value="1"/>
</dbReference>
<gene>
    <name evidence="3" type="ORF">EZS27_017968</name>
</gene>
<dbReference type="EMBL" id="SNRY01001088">
    <property type="protein sequence ID" value="KAA6333646.1"/>
    <property type="molecule type" value="Genomic_DNA"/>
</dbReference>
<dbReference type="SUPFAM" id="SSF51735">
    <property type="entry name" value="NAD(P)-binding Rossmann-fold domains"/>
    <property type="match status" value="1"/>
</dbReference>
<name>A0A5J4RHL0_9ZZZZ</name>
<dbReference type="InterPro" id="IPR036291">
    <property type="entry name" value="NAD(P)-bd_dom_sf"/>
</dbReference>
<reference evidence="3" key="1">
    <citation type="submission" date="2019-03" db="EMBL/GenBank/DDBJ databases">
        <title>Single cell metagenomics reveals metabolic interactions within the superorganism composed of flagellate Streblomastix strix and complex community of Bacteroidetes bacteria on its surface.</title>
        <authorList>
            <person name="Treitli S.C."/>
            <person name="Kolisko M."/>
            <person name="Husnik F."/>
            <person name="Keeling P."/>
            <person name="Hampl V."/>
        </authorList>
    </citation>
    <scope>NUCLEOTIDE SEQUENCE</scope>
    <source>
        <strain evidence="3">STM</strain>
    </source>
</reference>
<evidence type="ECO:0000256" key="2">
    <source>
        <dbReference type="ARBA" id="ARBA00023002"/>
    </source>
</evidence>
<sequence>MSLFSIEGKVAVITGAGGVLGGSIARSFVKAGAKVAAIDIRQENLDARVKELRELGGEAIGIVGNALDIESLKKVAQEIVSKWGQIDILLNIAGGNIPGATLAPEQSFFDMNIADWDKVTQLNMNGTVYPSYVFGKVMAEQGRGSIINISSMAAYSAITRVPGYSAAKSAVTNFTQWLATEMALKYGDGIRVNAIAPGFFIGDQNRAILINPDGSLTERSIKVIAKTPMKRFGDINELNGAVQFLCSDAASFITGALLPIDGGFSAFSGV</sequence>
<dbReference type="Gene3D" id="3.40.50.720">
    <property type="entry name" value="NAD(P)-binding Rossmann-like Domain"/>
    <property type="match status" value="1"/>
</dbReference>
<organism evidence="3">
    <name type="scientific">termite gut metagenome</name>
    <dbReference type="NCBI Taxonomy" id="433724"/>
    <lineage>
        <taxon>unclassified sequences</taxon>
        <taxon>metagenomes</taxon>
        <taxon>organismal metagenomes</taxon>
    </lineage>
</organism>
<dbReference type="CDD" id="cd08935">
    <property type="entry name" value="mannonate_red_SDR_c"/>
    <property type="match status" value="1"/>
</dbReference>
<dbReference type="FunFam" id="3.40.50.720:FF:000240">
    <property type="entry name" value="SDR family oxidoreductase"/>
    <property type="match status" value="1"/>
</dbReference>
<dbReference type="GO" id="GO:0005975">
    <property type="term" value="P:carbohydrate metabolic process"/>
    <property type="evidence" value="ECO:0007669"/>
    <property type="project" value="UniProtKB-ARBA"/>
</dbReference>
<dbReference type="PANTHER" id="PTHR42760:SF115">
    <property type="entry name" value="3-OXOACYL-[ACYL-CARRIER-PROTEIN] REDUCTASE FABG"/>
    <property type="match status" value="1"/>
</dbReference>
<dbReference type="GO" id="GO:0016616">
    <property type="term" value="F:oxidoreductase activity, acting on the CH-OH group of donors, NAD or NADP as acceptor"/>
    <property type="evidence" value="ECO:0007669"/>
    <property type="project" value="UniProtKB-ARBA"/>
</dbReference>
<dbReference type="PROSITE" id="PS00061">
    <property type="entry name" value="ADH_SHORT"/>
    <property type="match status" value="1"/>
</dbReference>
<protein>
    <submittedName>
        <fullName evidence="3">Putative oxidoreductase UxuB</fullName>
        <ecNumber evidence="3">1.-.-.-</ecNumber>
    </submittedName>
</protein>
<dbReference type="AlphaFoldDB" id="A0A5J4RHL0"/>
<comment type="caution">
    <text evidence="3">The sequence shown here is derived from an EMBL/GenBank/DDBJ whole genome shotgun (WGS) entry which is preliminary data.</text>
</comment>
<dbReference type="EC" id="1.-.-.-" evidence="3"/>